<sequence>MSRSAFNAFKAQVPIEWSPRLYITLVRGLPGTRRTLDATRLRRCNRTVLHRTTPSLLGEEVGGGGDGGDVRCPETATGGAPSSPPSHCCQPYPSSSSSSHCGRPCSVAALSRPSSDDGHLVMNLDWQQCLPQSPYAFKSNTFICLGGWGSCFLSSKVTLLVLMPLPNLEVDERLIPVFYIVCISSLKDCRPSKLSPIPLSSKPLLGGSEG</sequence>
<keyword evidence="2" id="KW-1185">Reference proteome</keyword>
<evidence type="ECO:0000256" key="1">
    <source>
        <dbReference type="SAM" id="MobiDB-lite"/>
    </source>
</evidence>
<protein>
    <submittedName>
        <fullName evidence="3">Uncharacterized protein LOC105042550 isoform X2</fullName>
    </submittedName>
</protein>
<evidence type="ECO:0000313" key="3">
    <source>
        <dbReference type="RefSeq" id="XP_019705276.1"/>
    </source>
</evidence>
<dbReference type="GeneID" id="105042550"/>
<accession>A0A6J0PHA1</accession>
<dbReference type="RefSeq" id="XP_019705276.1">
    <property type="nucleotide sequence ID" value="XM_019849717.2"/>
</dbReference>
<proteinExistence type="predicted"/>
<gene>
    <name evidence="3" type="primary">LOC105042550</name>
</gene>
<organism evidence="2 3">
    <name type="scientific">Elaeis guineensis var. tenera</name>
    <name type="common">Oil palm</name>
    <dbReference type="NCBI Taxonomy" id="51953"/>
    <lineage>
        <taxon>Eukaryota</taxon>
        <taxon>Viridiplantae</taxon>
        <taxon>Streptophyta</taxon>
        <taxon>Embryophyta</taxon>
        <taxon>Tracheophyta</taxon>
        <taxon>Spermatophyta</taxon>
        <taxon>Magnoliopsida</taxon>
        <taxon>Liliopsida</taxon>
        <taxon>Arecaceae</taxon>
        <taxon>Arecoideae</taxon>
        <taxon>Cocoseae</taxon>
        <taxon>Elaeidinae</taxon>
        <taxon>Elaeis</taxon>
    </lineage>
</organism>
<dbReference type="AlphaFoldDB" id="A0A6J0PHA1"/>
<reference evidence="3" key="1">
    <citation type="submission" date="2025-08" db="UniProtKB">
        <authorList>
            <consortium name="RefSeq"/>
        </authorList>
    </citation>
    <scope>IDENTIFICATION</scope>
</reference>
<name>A0A6J0PHA1_ELAGV</name>
<evidence type="ECO:0000313" key="2">
    <source>
        <dbReference type="Proteomes" id="UP000504607"/>
    </source>
</evidence>
<dbReference type="Proteomes" id="UP000504607">
    <property type="component" value="Chromosome 4"/>
</dbReference>
<dbReference type="CDD" id="cd00355">
    <property type="entry name" value="Ribosomal_L30_like"/>
    <property type="match status" value="1"/>
</dbReference>
<feature type="region of interest" description="Disordered" evidence="1">
    <location>
        <begin position="55"/>
        <end position="87"/>
    </location>
</feature>